<dbReference type="AlphaFoldDB" id="A0A074YSI3"/>
<dbReference type="Pfam" id="PF00328">
    <property type="entry name" value="His_Phos_2"/>
    <property type="match status" value="1"/>
</dbReference>
<proteinExistence type="inferred from homology"/>
<protein>
    <recommendedName>
        <fullName evidence="2">3-phytase</fullName>
        <ecNumber evidence="2">3.1.3.8</ecNumber>
    </recommendedName>
</protein>
<comment type="similarity">
    <text evidence="1">Belongs to the histidine acid phosphatase family.</text>
</comment>
<feature type="disulfide bond" evidence="6">
    <location>
        <begin position="56"/>
        <end position="384"/>
    </location>
</feature>
<evidence type="ECO:0000256" key="4">
    <source>
        <dbReference type="ARBA" id="ARBA00023180"/>
    </source>
</evidence>
<feature type="disulfide bond" evidence="6">
    <location>
        <begin position="261"/>
        <end position="274"/>
    </location>
</feature>
<dbReference type="InterPro" id="IPR000560">
    <property type="entry name" value="His_Pase_clade-2"/>
</dbReference>
<dbReference type="Gene3D" id="3.40.50.1240">
    <property type="entry name" value="Phosphoglycerate mutase-like"/>
    <property type="match status" value="1"/>
</dbReference>
<keyword evidence="6" id="KW-1015">Disulfide bond</keyword>
<organism evidence="7 8">
    <name type="scientific">Aureobasidium subglaciale (strain EXF-2481)</name>
    <name type="common">Aureobasidium pullulans var. subglaciale</name>
    <dbReference type="NCBI Taxonomy" id="1043005"/>
    <lineage>
        <taxon>Eukaryota</taxon>
        <taxon>Fungi</taxon>
        <taxon>Dikarya</taxon>
        <taxon>Ascomycota</taxon>
        <taxon>Pezizomycotina</taxon>
        <taxon>Dothideomycetes</taxon>
        <taxon>Dothideomycetidae</taxon>
        <taxon>Dothideales</taxon>
        <taxon>Saccotheciaceae</taxon>
        <taxon>Aureobasidium</taxon>
    </lineage>
</organism>
<dbReference type="OrthoDB" id="6509975at2759"/>
<dbReference type="SUPFAM" id="SSF53254">
    <property type="entry name" value="Phosphoglycerate mutase-like"/>
    <property type="match status" value="1"/>
</dbReference>
<feature type="active site" description="Proton donor" evidence="5">
    <location>
        <position position="335"/>
    </location>
</feature>
<dbReference type="GO" id="GO:0016158">
    <property type="term" value="F:inositol hexakisphosphate 3-phosphatase activity"/>
    <property type="evidence" value="ECO:0007669"/>
    <property type="project" value="UniProtKB-EC"/>
</dbReference>
<keyword evidence="8" id="KW-1185">Reference proteome</keyword>
<dbReference type="InParanoid" id="A0A074YSI3"/>
<keyword evidence="4" id="KW-0325">Glycoprotein</keyword>
<dbReference type="PANTHER" id="PTHR20963:SF18">
    <property type="entry name" value="ACID PHOSPHATASE PHO11-RELATED"/>
    <property type="match status" value="1"/>
</dbReference>
<evidence type="ECO:0000256" key="6">
    <source>
        <dbReference type="PIRSR" id="PIRSR000894-2"/>
    </source>
</evidence>
<evidence type="ECO:0000256" key="3">
    <source>
        <dbReference type="ARBA" id="ARBA00022801"/>
    </source>
</evidence>
<dbReference type="HOGENOM" id="CLU_020880_3_1_1"/>
<evidence type="ECO:0000256" key="2">
    <source>
        <dbReference type="ARBA" id="ARBA00012632"/>
    </source>
</evidence>
<evidence type="ECO:0000313" key="8">
    <source>
        <dbReference type="Proteomes" id="UP000030641"/>
    </source>
</evidence>
<dbReference type="EC" id="3.1.3.8" evidence="2"/>
<evidence type="ECO:0000256" key="1">
    <source>
        <dbReference type="ARBA" id="ARBA00005375"/>
    </source>
</evidence>
<dbReference type="STRING" id="1043005.A0A074YSI3"/>
<dbReference type="Proteomes" id="UP000030641">
    <property type="component" value="Unassembled WGS sequence"/>
</dbReference>
<keyword evidence="3" id="KW-0378">Hydrolase</keyword>
<dbReference type="CDD" id="cd07061">
    <property type="entry name" value="HP_HAP_like"/>
    <property type="match status" value="1"/>
</dbReference>
<accession>A0A074YSI3</accession>
<reference evidence="7 8" key="1">
    <citation type="journal article" date="2014" name="BMC Genomics">
        <title>Genome sequencing of four Aureobasidium pullulans varieties: biotechnological potential, stress tolerance, and description of new species.</title>
        <authorList>
            <person name="Gostin Ar C."/>
            <person name="Ohm R.A."/>
            <person name="Kogej T."/>
            <person name="Sonjak S."/>
            <person name="Turk M."/>
            <person name="Zajc J."/>
            <person name="Zalar P."/>
            <person name="Grube M."/>
            <person name="Sun H."/>
            <person name="Han J."/>
            <person name="Sharma A."/>
            <person name="Chiniquy J."/>
            <person name="Ngan C.Y."/>
            <person name="Lipzen A."/>
            <person name="Barry K."/>
            <person name="Grigoriev I.V."/>
            <person name="Gunde-Cimerman N."/>
        </authorList>
    </citation>
    <scope>NUCLEOTIDE SEQUENCE [LARGE SCALE GENOMIC DNA]</scope>
    <source>
        <strain evidence="7 8">EXF-2481</strain>
    </source>
</reference>
<dbReference type="PANTHER" id="PTHR20963">
    <property type="entry name" value="MULTIPLE INOSITOL POLYPHOSPHATE PHOSPHATASE-RELATED"/>
    <property type="match status" value="1"/>
</dbReference>
<dbReference type="InterPro" id="IPR033379">
    <property type="entry name" value="Acid_Pase_AS"/>
</dbReference>
<gene>
    <name evidence="7" type="ORF">AUEXF2481DRAFT_534</name>
</gene>
<feature type="disulfide bond" evidence="6">
    <location>
        <begin position="425"/>
        <end position="433"/>
    </location>
</feature>
<dbReference type="GO" id="GO:0003993">
    <property type="term" value="F:acid phosphatase activity"/>
    <property type="evidence" value="ECO:0007669"/>
    <property type="project" value="TreeGrafter"/>
</dbReference>
<evidence type="ECO:0000313" key="7">
    <source>
        <dbReference type="EMBL" id="KER00621.1"/>
    </source>
</evidence>
<sequence>MSNWTSPITSIANVTQFTNVTAQGNWNLLHHLGGHGPWIPKVDGVVEGGFGPPEGCRVEQVHMMARHHERYPTIGTHSRMVSLHNHLRTLDFDLEGDLAFFKNWTYFMPNTQDTGQLIPTGPYAGTLGAFKAGVDLRTRYPDLRTTAITHNQTNFWAAGSHRVIETAKFFASGFWGLNWEPELANLHVIPESSKRGADTLTTGSTCKAARKPENHHGVPDGPHASEEWMKLFMPAIIQRLSQQNPGLKLNFHDIRAMESFCGFDLMVRGSSPWCNVFTHDEWRDLEYARDLSQYYRHGPGNKYSAARGFPFLNATTNLLSAGTSNGSLFLSFAHDNNVLDLLSALDLFPISGELPTDHAPEDRSWKTSSLIPMGSRVVFERMVCPQVFCHSNAPLYPNHIYCDPPHDEPYVRIVINDGVVATPDCDDGPGKSCPLASFERRVMLKGWEVGDFGRVCELEEGAPNKITFLHQ</sequence>
<dbReference type="PROSITE" id="PS00778">
    <property type="entry name" value="HIS_ACID_PHOSPHAT_2"/>
    <property type="match status" value="1"/>
</dbReference>
<feature type="active site" description="Nucleophile" evidence="5">
    <location>
        <position position="67"/>
    </location>
</feature>
<dbReference type="GeneID" id="25368866"/>
<dbReference type="InterPro" id="IPR029033">
    <property type="entry name" value="His_PPase_superfam"/>
</dbReference>
<dbReference type="EMBL" id="KL584749">
    <property type="protein sequence ID" value="KER00621.1"/>
    <property type="molecule type" value="Genomic_DNA"/>
</dbReference>
<dbReference type="InterPro" id="IPR016274">
    <property type="entry name" value="Histidine_acid_Pase_euk"/>
</dbReference>
<dbReference type="FunCoup" id="A0A074YSI3">
    <property type="interactions" value="438"/>
</dbReference>
<name>A0A074YSI3_AURSE</name>
<dbReference type="OMA" id="RGRSDWC"/>
<dbReference type="PIRSF" id="PIRSF000894">
    <property type="entry name" value="Acid_phosphatase"/>
    <property type="match status" value="1"/>
</dbReference>
<evidence type="ECO:0000256" key="5">
    <source>
        <dbReference type="PIRSR" id="PIRSR000894-1"/>
    </source>
</evidence>
<dbReference type="GO" id="GO:0009277">
    <property type="term" value="C:fungal-type cell wall"/>
    <property type="evidence" value="ECO:0007669"/>
    <property type="project" value="TreeGrafter"/>
</dbReference>
<dbReference type="RefSeq" id="XP_013349034.1">
    <property type="nucleotide sequence ID" value="XM_013493580.1"/>
</dbReference>